<dbReference type="GO" id="GO:0006508">
    <property type="term" value="P:proteolysis"/>
    <property type="evidence" value="ECO:0007669"/>
    <property type="project" value="UniProtKB-KW"/>
</dbReference>
<dbReference type="Gene3D" id="2.30.42.10">
    <property type="match status" value="1"/>
</dbReference>
<keyword evidence="3 5" id="KW-0378">Hydrolase</keyword>
<dbReference type="PROSITE" id="PS50106">
    <property type="entry name" value="PDZ"/>
    <property type="match status" value="1"/>
</dbReference>
<dbReference type="GO" id="GO:0004175">
    <property type="term" value="F:endopeptidase activity"/>
    <property type="evidence" value="ECO:0007669"/>
    <property type="project" value="TreeGrafter"/>
</dbReference>
<keyword evidence="2 5" id="KW-0645">Protease</keyword>
<dbReference type="InterPro" id="IPR005151">
    <property type="entry name" value="Tail-specific_protease"/>
</dbReference>
<dbReference type="InterPro" id="IPR055210">
    <property type="entry name" value="CtpA/B_N"/>
</dbReference>
<dbReference type="SUPFAM" id="SSF52096">
    <property type="entry name" value="ClpP/crotonase"/>
    <property type="match status" value="1"/>
</dbReference>
<dbReference type="AlphaFoldDB" id="A0A1G2B9J6"/>
<reference evidence="8 9" key="1">
    <citation type="journal article" date="2016" name="Nat. Commun.">
        <title>Thousands of microbial genomes shed light on interconnected biogeochemical processes in an aquifer system.</title>
        <authorList>
            <person name="Anantharaman K."/>
            <person name="Brown C.T."/>
            <person name="Hug L.A."/>
            <person name="Sharon I."/>
            <person name="Castelle C.J."/>
            <person name="Probst A.J."/>
            <person name="Thomas B.C."/>
            <person name="Singh A."/>
            <person name="Wilkins M.J."/>
            <person name="Karaoz U."/>
            <person name="Brodie E.L."/>
            <person name="Williams K.H."/>
            <person name="Hubbard S.S."/>
            <person name="Banfield J.F."/>
        </authorList>
    </citation>
    <scope>NUCLEOTIDE SEQUENCE [LARGE SCALE GENOMIC DNA]</scope>
</reference>
<dbReference type="PANTHER" id="PTHR32060:SF30">
    <property type="entry name" value="CARBOXY-TERMINAL PROCESSING PROTEASE CTPA"/>
    <property type="match status" value="1"/>
</dbReference>
<evidence type="ECO:0000256" key="5">
    <source>
        <dbReference type="RuleBase" id="RU004404"/>
    </source>
</evidence>
<dbReference type="InterPro" id="IPR004447">
    <property type="entry name" value="Peptidase_S41A"/>
</dbReference>
<dbReference type="InterPro" id="IPR036034">
    <property type="entry name" value="PDZ_sf"/>
</dbReference>
<dbReference type="Pfam" id="PF22694">
    <property type="entry name" value="CtpB_N-like"/>
    <property type="match status" value="1"/>
</dbReference>
<keyword evidence="6" id="KW-0812">Transmembrane</keyword>
<evidence type="ECO:0000256" key="4">
    <source>
        <dbReference type="ARBA" id="ARBA00022825"/>
    </source>
</evidence>
<evidence type="ECO:0000256" key="1">
    <source>
        <dbReference type="ARBA" id="ARBA00009179"/>
    </source>
</evidence>
<dbReference type="Pfam" id="PF03572">
    <property type="entry name" value="Peptidase_S41"/>
    <property type="match status" value="1"/>
</dbReference>
<keyword evidence="6" id="KW-1133">Transmembrane helix</keyword>
<keyword evidence="6" id="KW-0472">Membrane</keyword>
<proteinExistence type="inferred from homology"/>
<dbReference type="InterPro" id="IPR041489">
    <property type="entry name" value="PDZ_6"/>
</dbReference>
<dbReference type="GO" id="GO:0007165">
    <property type="term" value="P:signal transduction"/>
    <property type="evidence" value="ECO:0007669"/>
    <property type="project" value="TreeGrafter"/>
</dbReference>
<dbReference type="Proteomes" id="UP000176420">
    <property type="component" value="Unassembled WGS sequence"/>
</dbReference>
<comment type="similarity">
    <text evidence="1 5">Belongs to the peptidase S41A family.</text>
</comment>
<dbReference type="PANTHER" id="PTHR32060">
    <property type="entry name" value="TAIL-SPECIFIC PROTEASE"/>
    <property type="match status" value="1"/>
</dbReference>
<evidence type="ECO:0000256" key="3">
    <source>
        <dbReference type="ARBA" id="ARBA00022801"/>
    </source>
</evidence>
<sequence length="456" mass="50280">MNILKNDSNTSEPKSNELTIVKQEEKKPQHSPKSFFIIGGLLIFFVGLGFGFLFGVSQNYPAEKIGTDIILNRNEDHTSADVDFKLFWEAWDYLRTNYVDQPVNEQDLLYGAISGLVSSLPDHYSTFFNPAESKEFLEEINGNFEGIGAEIGIRKDLLTVIAPLAGSPAEKAGLLAGDNILAIDDLDTSAMSLYEAVQKIRGDKDTEVKLTILREGAKEAFDLSIKREVIKIESVKSKVVNLSDKNIAIITITNFNSDTTQKFQEAVNSLLLEEPQGIILDLRNNPGGFLLSAIDIASKFIPEGKVVVWRQDSTNEDQALLASGASPLTALPVVVLLDKGSASASEILAAALQDQQQAVLIGENSFGKGTVQDVKTFADGSTLKLTISRWLTPNKKLIEEKGVAPDYLVERTVKDIDEDRDPQLAAAKMYFTDKAKFDQKYQKNPDLNQENNQENN</sequence>
<keyword evidence="4 5" id="KW-0720">Serine protease</keyword>
<dbReference type="FunFam" id="2.30.42.10:FF:000063">
    <property type="entry name" value="Peptidase, S41 family"/>
    <property type="match status" value="1"/>
</dbReference>
<dbReference type="CDD" id="cd06782">
    <property type="entry name" value="cpPDZ_CPP-like"/>
    <property type="match status" value="1"/>
</dbReference>
<evidence type="ECO:0000313" key="9">
    <source>
        <dbReference type="Proteomes" id="UP000176420"/>
    </source>
</evidence>
<accession>A0A1G2B9J6</accession>
<feature type="domain" description="PDZ" evidence="7">
    <location>
        <begin position="133"/>
        <end position="201"/>
    </location>
</feature>
<gene>
    <name evidence="8" type="ORF">A2319_05755</name>
</gene>
<dbReference type="Gene3D" id="3.90.226.10">
    <property type="entry name" value="2-enoyl-CoA Hydratase, Chain A, domain 1"/>
    <property type="match status" value="1"/>
</dbReference>
<name>A0A1G2B9J6_9BACT</name>
<evidence type="ECO:0000256" key="2">
    <source>
        <dbReference type="ARBA" id="ARBA00022670"/>
    </source>
</evidence>
<protein>
    <recommendedName>
        <fullName evidence="7">PDZ domain-containing protein</fullName>
    </recommendedName>
</protein>
<dbReference type="SMART" id="SM00245">
    <property type="entry name" value="TSPc"/>
    <property type="match status" value="1"/>
</dbReference>
<dbReference type="CDD" id="cd07560">
    <property type="entry name" value="Peptidase_S41_CPP"/>
    <property type="match status" value="1"/>
</dbReference>
<evidence type="ECO:0000313" key="8">
    <source>
        <dbReference type="EMBL" id="OGY85831.1"/>
    </source>
</evidence>
<dbReference type="SUPFAM" id="SSF50156">
    <property type="entry name" value="PDZ domain-like"/>
    <property type="match status" value="1"/>
</dbReference>
<dbReference type="SMART" id="SM00228">
    <property type="entry name" value="PDZ"/>
    <property type="match status" value="1"/>
</dbReference>
<dbReference type="InterPro" id="IPR029045">
    <property type="entry name" value="ClpP/crotonase-like_dom_sf"/>
</dbReference>
<dbReference type="Gene3D" id="3.30.750.44">
    <property type="match status" value="1"/>
</dbReference>
<dbReference type="EMBL" id="MHKI01000027">
    <property type="protein sequence ID" value="OGY85831.1"/>
    <property type="molecule type" value="Genomic_DNA"/>
</dbReference>
<organism evidence="8 9">
    <name type="scientific">Candidatus Kerfeldbacteria bacterium RIFOXYB2_FULL_38_14</name>
    <dbReference type="NCBI Taxonomy" id="1798547"/>
    <lineage>
        <taxon>Bacteria</taxon>
        <taxon>Candidatus Kerfeldiibacteriota</taxon>
    </lineage>
</organism>
<dbReference type="NCBIfam" id="TIGR00225">
    <property type="entry name" value="prc"/>
    <property type="match status" value="1"/>
</dbReference>
<comment type="caution">
    <text evidence="8">The sequence shown here is derived from an EMBL/GenBank/DDBJ whole genome shotgun (WGS) entry which is preliminary data.</text>
</comment>
<dbReference type="InterPro" id="IPR001478">
    <property type="entry name" value="PDZ"/>
</dbReference>
<evidence type="ECO:0000256" key="6">
    <source>
        <dbReference type="SAM" id="Phobius"/>
    </source>
</evidence>
<feature type="transmembrane region" description="Helical" evidence="6">
    <location>
        <begin position="35"/>
        <end position="56"/>
    </location>
</feature>
<dbReference type="GO" id="GO:0008236">
    <property type="term" value="F:serine-type peptidase activity"/>
    <property type="evidence" value="ECO:0007669"/>
    <property type="project" value="UniProtKB-KW"/>
</dbReference>
<evidence type="ECO:0000259" key="7">
    <source>
        <dbReference type="PROSITE" id="PS50106"/>
    </source>
</evidence>
<dbReference type="GO" id="GO:0030288">
    <property type="term" value="C:outer membrane-bounded periplasmic space"/>
    <property type="evidence" value="ECO:0007669"/>
    <property type="project" value="TreeGrafter"/>
</dbReference>
<dbReference type="Pfam" id="PF17820">
    <property type="entry name" value="PDZ_6"/>
    <property type="match status" value="1"/>
</dbReference>